<dbReference type="EMBL" id="JABBMT010000007">
    <property type="protein sequence ID" value="NMM40441.1"/>
    <property type="molecule type" value="Genomic_DNA"/>
</dbReference>
<keyword evidence="1" id="KW-0812">Transmembrane</keyword>
<dbReference type="AlphaFoldDB" id="A0A7Y0DTJ0"/>
<dbReference type="Proteomes" id="UP000570493">
    <property type="component" value="Unassembled WGS sequence"/>
</dbReference>
<evidence type="ECO:0000256" key="1">
    <source>
        <dbReference type="SAM" id="Phobius"/>
    </source>
</evidence>
<accession>A0A7Y0DTJ0</accession>
<keyword evidence="1" id="KW-1133">Transmembrane helix</keyword>
<keyword evidence="1" id="KW-0472">Membrane</keyword>
<comment type="caution">
    <text evidence="2">The sequence shown here is derived from an EMBL/GenBank/DDBJ whole genome shotgun (WGS) entry which is preliminary data.</text>
</comment>
<gene>
    <name evidence="2" type="ORF">HHO47_06175</name>
</gene>
<name>A0A7Y0DTJ0_9GAMM</name>
<sequence length="69" mass="7280">MSFNATLLGLIVLVLIPIFGIVSYFLGKRKTTTPIIVGIIGGFLGLVPILGLIFIAVLALKSDLPKEAV</sequence>
<feature type="transmembrane region" description="Helical" evidence="1">
    <location>
        <begin position="35"/>
        <end position="60"/>
    </location>
</feature>
<evidence type="ECO:0000313" key="2">
    <source>
        <dbReference type="EMBL" id="NMM40441.1"/>
    </source>
</evidence>
<proteinExistence type="predicted"/>
<organism evidence="2 3">
    <name type="scientific">Pseudoalteromonas arctica</name>
    <dbReference type="NCBI Taxonomy" id="394751"/>
    <lineage>
        <taxon>Bacteria</taxon>
        <taxon>Pseudomonadati</taxon>
        <taxon>Pseudomonadota</taxon>
        <taxon>Gammaproteobacteria</taxon>
        <taxon>Alteromonadales</taxon>
        <taxon>Pseudoalteromonadaceae</taxon>
        <taxon>Pseudoalteromonas</taxon>
    </lineage>
</organism>
<feature type="transmembrane region" description="Helical" evidence="1">
    <location>
        <begin position="6"/>
        <end position="26"/>
    </location>
</feature>
<dbReference type="RefSeq" id="WP_169019504.1">
    <property type="nucleotide sequence ID" value="NZ_JABBMT010000007.1"/>
</dbReference>
<evidence type="ECO:0000313" key="3">
    <source>
        <dbReference type="Proteomes" id="UP000570493"/>
    </source>
</evidence>
<protein>
    <submittedName>
        <fullName evidence="2">Uncharacterized protein</fullName>
    </submittedName>
</protein>
<keyword evidence="3" id="KW-1185">Reference proteome</keyword>
<reference evidence="2" key="1">
    <citation type="submission" date="2020-04" db="EMBL/GenBank/DDBJ databases">
        <title>Genome Sequencing for Pseudoaltermonas arctica.</title>
        <authorList>
            <person name="Elkins N.S."/>
        </authorList>
    </citation>
    <scope>NUCLEOTIDE SEQUENCE [LARGE SCALE GENOMIC DNA]</scope>
    <source>
        <strain evidence="2">NEC-BIFX-2020_0012</strain>
    </source>
</reference>